<keyword evidence="5 8" id="KW-0812">Transmembrane</keyword>
<keyword evidence="11" id="KW-1185">Reference proteome</keyword>
<feature type="domain" description="ABC transmembrane type-1" evidence="9">
    <location>
        <begin position="81"/>
        <end position="290"/>
    </location>
</feature>
<evidence type="ECO:0000256" key="2">
    <source>
        <dbReference type="ARBA" id="ARBA00022448"/>
    </source>
</evidence>
<dbReference type="Gene3D" id="1.10.3720.10">
    <property type="entry name" value="MetI-like"/>
    <property type="match status" value="2"/>
</dbReference>
<feature type="transmembrane region" description="Helical" evidence="8">
    <location>
        <begin position="320"/>
        <end position="343"/>
    </location>
</feature>
<dbReference type="PROSITE" id="PS50928">
    <property type="entry name" value="ABC_TM1"/>
    <property type="match status" value="2"/>
</dbReference>
<feature type="transmembrane region" description="Helical" evidence="8">
    <location>
        <begin position="383"/>
        <end position="405"/>
    </location>
</feature>
<organism evidence="10 11">
    <name type="scientific">Rhizobium altiplani</name>
    <dbReference type="NCBI Taxonomy" id="1864509"/>
    <lineage>
        <taxon>Bacteria</taxon>
        <taxon>Pseudomonadati</taxon>
        <taxon>Pseudomonadota</taxon>
        <taxon>Alphaproteobacteria</taxon>
        <taxon>Hyphomicrobiales</taxon>
        <taxon>Rhizobiaceae</taxon>
        <taxon>Rhizobium/Agrobacterium group</taxon>
        <taxon>Rhizobium</taxon>
    </lineage>
</organism>
<comment type="subcellular location">
    <subcellularLocation>
        <location evidence="1">Cell inner membrane</location>
        <topology evidence="1">Multi-pass membrane protein</topology>
    </subcellularLocation>
    <subcellularLocation>
        <location evidence="8">Cell membrane</location>
        <topology evidence="8">Multi-pass membrane protein</topology>
    </subcellularLocation>
</comment>
<gene>
    <name evidence="10" type="ORF">AS026_37390</name>
</gene>
<evidence type="ECO:0000259" key="9">
    <source>
        <dbReference type="PROSITE" id="PS50928"/>
    </source>
</evidence>
<comment type="caution">
    <text evidence="10">The sequence shown here is derived from an EMBL/GenBank/DDBJ whole genome shotgun (WGS) entry which is preliminary data.</text>
</comment>
<evidence type="ECO:0000256" key="6">
    <source>
        <dbReference type="ARBA" id="ARBA00022989"/>
    </source>
</evidence>
<sequence>MSLQESTYAKMAQNHGPLARINAKWLVIAAVILAVAWLALVPLVFLIWQSFMTPAAGDVPAVFTLDNYTKAFSDSRILPLFRNSVIFATGTACLSLTIGTLFAWLNERTNTPFKMLFYAASIVPLVIPSILFTVSWIMMASPQIGLFNLILKNTFGIAGPVFNIYSMGGMIWVEGLHYSPVAFLLMSAAFRAMDPSLEESALMSGASIWQILFRITLRLVWPALVAAFFIMFTRSIESFEVPALLGTPVGIEVFTSSIYDAIREYPSNVGLASSYAILLLVIASFGIYFQSRLSTKGSKYSTVTGKGFRPRPFDLGPWRVPAAVLIVVYMVLVIILPFLVLLWSSLNKYYSVPSWSAMHRLSLNAYVTVINYPAVGQAVWNSAILAFSAATGLMLLTAVISWIVIRTKLPGRWLLDNLASLPMVFPGLVLGLSIMIFYLYLDIGVYGTTWIILIAYLTRFMPYGIRYNTTSMLQIHKDLEESAAMSGASWGQSFWRIVLPLLKPGLVAGWIYIVVVSIRELSSSVLLYSPGSEVVSVVIWELWQNGQYVELSAFGVMMILVLFTIVMLAQWVGKRFGVKEA</sequence>
<dbReference type="RefSeq" id="WP_062369661.1">
    <property type="nucleotide sequence ID" value="NZ_LNCD01000051.1"/>
</dbReference>
<dbReference type="SUPFAM" id="SSF161098">
    <property type="entry name" value="MetI-like"/>
    <property type="match status" value="2"/>
</dbReference>
<reference evidence="10 11" key="1">
    <citation type="submission" date="2015-11" db="EMBL/GenBank/DDBJ databases">
        <title>Draft Genome Sequence of the Strain BR 10423 (Rhizobium sp.) isolated from nodules of Mimosa pudica.</title>
        <authorList>
            <person name="Barauna A.C."/>
            <person name="Zilli J.E."/>
            <person name="Simoes-Araujo J.L."/>
            <person name="Reis V.M."/>
            <person name="James E.K."/>
            <person name="Reis F.B.Jr."/>
            <person name="Rouws L.F."/>
            <person name="Passos S.R."/>
            <person name="Gois S.R."/>
        </authorList>
    </citation>
    <scope>NUCLEOTIDE SEQUENCE [LARGE SCALE GENOMIC DNA]</scope>
    <source>
        <strain evidence="10 11">BR10423</strain>
    </source>
</reference>
<evidence type="ECO:0000256" key="4">
    <source>
        <dbReference type="ARBA" id="ARBA00022519"/>
    </source>
</evidence>
<dbReference type="InterPro" id="IPR000515">
    <property type="entry name" value="MetI-like"/>
</dbReference>
<protein>
    <submittedName>
        <fullName evidence="10">ABC transporter permease</fullName>
    </submittedName>
</protein>
<evidence type="ECO:0000256" key="3">
    <source>
        <dbReference type="ARBA" id="ARBA00022475"/>
    </source>
</evidence>
<evidence type="ECO:0000313" key="10">
    <source>
        <dbReference type="EMBL" id="KWV55716.1"/>
    </source>
</evidence>
<keyword evidence="6 8" id="KW-1133">Transmembrane helix</keyword>
<keyword evidence="3" id="KW-1003">Cell membrane</keyword>
<accession>A0A125Q8Z1</accession>
<feature type="transmembrane region" description="Helical" evidence="8">
    <location>
        <begin position="117"/>
        <end position="139"/>
    </location>
</feature>
<evidence type="ECO:0000256" key="8">
    <source>
        <dbReference type="RuleBase" id="RU363032"/>
    </source>
</evidence>
<feature type="transmembrane region" description="Helical" evidence="8">
    <location>
        <begin position="417"/>
        <end position="441"/>
    </location>
</feature>
<evidence type="ECO:0000256" key="5">
    <source>
        <dbReference type="ARBA" id="ARBA00022692"/>
    </source>
</evidence>
<feature type="transmembrane region" description="Helical" evidence="8">
    <location>
        <begin position="146"/>
        <end position="165"/>
    </location>
</feature>
<keyword evidence="2 8" id="KW-0813">Transport</keyword>
<feature type="transmembrane region" description="Helical" evidence="8">
    <location>
        <begin position="25"/>
        <end position="48"/>
    </location>
</feature>
<evidence type="ECO:0000256" key="1">
    <source>
        <dbReference type="ARBA" id="ARBA00004429"/>
    </source>
</evidence>
<dbReference type="GO" id="GO:0055085">
    <property type="term" value="P:transmembrane transport"/>
    <property type="evidence" value="ECO:0007669"/>
    <property type="project" value="InterPro"/>
</dbReference>
<dbReference type="CDD" id="cd06261">
    <property type="entry name" value="TM_PBP2"/>
    <property type="match status" value="2"/>
</dbReference>
<dbReference type="AlphaFoldDB" id="A0A125Q8Z1"/>
<evidence type="ECO:0000256" key="7">
    <source>
        <dbReference type="ARBA" id="ARBA00023136"/>
    </source>
</evidence>
<keyword evidence="4" id="KW-0997">Cell inner membrane</keyword>
<proteinExistence type="inferred from homology"/>
<comment type="similarity">
    <text evidence="8">Belongs to the binding-protein-dependent transport system permease family.</text>
</comment>
<dbReference type="GO" id="GO:0005886">
    <property type="term" value="C:plasma membrane"/>
    <property type="evidence" value="ECO:0007669"/>
    <property type="project" value="UniProtKB-SubCell"/>
</dbReference>
<feature type="transmembrane region" description="Helical" evidence="8">
    <location>
        <begin position="171"/>
        <end position="190"/>
    </location>
</feature>
<dbReference type="Proteomes" id="UP000068164">
    <property type="component" value="Unassembled WGS sequence"/>
</dbReference>
<dbReference type="PANTHER" id="PTHR43357">
    <property type="entry name" value="INNER MEMBRANE ABC TRANSPORTER PERMEASE PROTEIN YDCV"/>
    <property type="match status" value="1"/>
</dbReference>
<feature type="transmembrane region" description="Helical" evidence="8">
    <location>
        <begin position="211"/>
        <end position="232"/>
    </location>
</feature>
<dbReference type="OrthoDB" id="27542at2"/>
<feature type="transmembrane region" description="Helical" evidence="8">
    <location>
        <begin position="548"/>
        <end position="569"/>
    </location>
</feature>
<name>A0A125Q8Z1_9HYPH</name>
<dbReference type="EMBL" id="LNCD01000051">
    <property type="protein sequence ID" value="KWV55716.1"/>
    <property type="molecule type" value="Genomic_DNA"/>
</dbReference>
<dbReference type="Pfam" id="PF00528">
    <property type="entry name" value="BPD_transp_1"/>
    <property type="match status" value="2"/>
</dbReference>
<feature type="domain" description="ABC transmembrane type-1" evidence="9">
    <location>
        <begin position="379"/>
        <end position="569"/>
    </location>
</feature>
<dbReference type="PANTHER" id="PTHR43357:SF4">
    <property type="entry name" value="INNER MEMBRANE ABC TRANSPORTER PERMEASE PROTEIN YDCV"/>
    <property type="match status" value="1"/>
</dbReference>
<feature type="transmembrane region" description="Helical" evidence="8">
    <location>
        <begin position="447"/>
        <end position="465"/>
    </location>
</feature>
<keyword evidence="7 8" id="KW-0472">Membrane</keyword>
<dbReference type="InterPro" id="IPR035906">
    <property type="entry name" value="MetI-like_sf"/>
</dbReference>
<feature type="transmembrane region" description="Helical" evidence="8">
    <location>
        <begin position="269"/>
        <end position="289"/>
    </location>
</feature>
<evidence type="ECO:0000313" key="11">
    <source>
        <dbReference type="Proteomes" id="UP000068164"/>
    </source>
</evidence>
<feature type="transmembrane region" description="Helical" evidence="8">
    <location>
        <begin position="85"/>
        <end position="105"/>
    </location>
</feature>